<dbReference type="RefSeq" id="WP_184891557.1">
    <property type="nucleotide sequence ID" value="NZ_JACHMX010000001.1"/>
</dbReference>
<dbReference type="Gene3D" id="2.130.10.10">
    <property type="entry name" value="YVTN repeat-like/Quinoprotein amine dehydrogenase"/>
    <property type="match status" value="1"/>
</dbReference>
<dbReference type="CDD" id="cd00093">
    <property type="entry name" value="HTH_XRE"/>
    <property type="match status" value="1"/>
</dbReference>
<keyword evidence="3" id="KW-1185">Reference proteome</keyword>
<dbReference type="Pfam" id="PF20703">
    <property type="entry name" value="nSTAND1"/>
    <property type="match status" value="1"/>
</dbReference>
<dbReference type="GO" id="GO:0003677">
    <property type="term" value="F:DNA binding"/>
    <property type="evidence" value="ECO:0007669"/>
    <property type="project" value="InterPro"/>
</dbReference>
<evidence type="ECO:0000259" key="1">
    <source>
        <dbReference type="SMART" id="SM00530"/>
    </source>
</evidence>
<protein>
    <recommendedName>
        <fullName evidence="1">HTH cro/C1-type domain-containing protein</fullName>
    </recommendedName>
</protein>
<evidence type="ECO:0000313" key="3">
    <source>
        <dbReference type="Proteomes" id="UP000580861"/>
    </source>
</evidence>
<accession>A0A841AV74</accession>
<comment type="caution">
    <text evidence="2">The sequence shown here is derived from an EMBL/GenBank/DDBJ whole genome shotgun (WGS) entry which is preliminary data.</text>
</comment>
<dbReference type="Gene3D" id="1.10.260.40">
    <property type="entry name" value="lambda repressor-like DNA-binding domains"/>
    <property type="match status" value="1"/>
</dbReference>
<dbReference type="SMART" id="SM00530">
    <property type="entry name" value="HTH_XRE"/>
    <property type="match status" value="1"/>
</dbReference>
<dbReference type="InterPro" id="IPR049052">
    <property type="entry name" value="nSTAND1"/>
</dbReference>
<dbReference type="EMBL" id="JACHMX010000001">
    <property type="protein sequence ID" value="MBB5850275.1"/>
    <property type="molecule type" value="Genomic_DNA"/>
</dbReference>
<dbReference type="InterPro" id="IPR015943">
    <property type="entry name" value="WD40/YVTN_repeat-like_dom_sf"/>
</dbReference>
<reference evidence="2 3" key="1">
    <citation type="submission" date="2020-08" db="EMBL/GenBank/DDBJ databases">
        <title>Sequencing the genomes of 1000 actinobacteria strains.</title>
        <authorList>
            <person name="Klenk H.-P."/>
        </authorList>
    </citation>
    <scope>NUCLEOTIDE SEQUENCE [LARGE SCALE GENOMIC DNA]</scope>
    <source>
        <strain evidence="2 3">DSM 45272</strain>
    </source>
</reference>
<dbReference type="SUPFAM" id="SSF50998">
    <property type="entry name" value="Quinoprotein alcohol dehydrogenase-like"/>
    <property type="match status" value="1"/>
</dbReference>
<dbReference type="InterPro" id="IPR001387">
    <property type="entry name" value="Cro/C1-type_HTH"/>
</dbReference>
<sequence>MPRAERPLERDGSPLVEFASDLRKLREGAGGPSYRELGRRAHYSSTTLSDAAGGRRLPSLDVTLAYVRACGGDVEQWERRWHSVAAKSTALMTERAIDDDEHAPYVGLRPYGGDDADRFFRRERLTEDLLRRVAAQRFVAVFGPSGSGKSSLLRAGFVPRLTARALVFTPGAHPLEECALQLAAATGDRPGAVHDELASEPRGLHRLVRRELADGPSGAYIVIVLDQFEELFTVCQDERERSRFITMLLTAATAEGSRCRVVLGVRADFYPHCALNPELAEALQDAQVTVGPMSSDELRRAISQPAIQAQCTVENALLTSLIAYTHDRPGVLPLLSHALLETWRRRRGATLTHAGFQASGGFEGALVKTAEAVFTRFDDRQRDLARDLFQRLTAPGKGTEDTKRRISTAELDDDPVLARIVDQFTQARLLTRGEDSLELAHEALIKAWPRLGTWLAEDREGQRVHRELTDAAAAWRRHDQDPSVLLRGNRLAVIRDWADRTGRPSAKEHAFLKVSITADERERDTKRRMIRRQRQLLALLSVLLLLAVSVTVYATHSQEQADSERNKAIALKVLTDISELSRIDPDLAAQLSLVAYRLAPSAATLDGFIAAAADRVVLTPVIDDPNSAHAADDGRAVLYTSSRENVTQIWQFSNQQWRRHVDLVGGWGASAGSGIAATSDNHPDKAPKVRIWNVEQPQRPEETSVIPEPARLGTLSPDGRLLVTLDIPSDPASPRRADTAKLWDLKDPRQPLQLGPISCEERPDIGKSFVMRAAFLGTGAVLLHCGIDPGISTTAIPAKSMQIWEIGKTGRITKSGQLGPVRTDNSGSSVIVNEKIALTREPRGLTLWDMENLREPREILTTVPLDGRLGSGAIAPKLDLVAIADDEGRLTIRSLRELGSVLHTINLPGRIGVLQSLAFHPHDKALIGTSLGAVSTAWRWNLDPERAAAAVCARPRAPITAAQWDKYFPGISVKPPCE</sequence>
<dbReference type="Proteomes" id="UP000580861">
    <property type="component" value="Unassembled WGS sequence"/>
</dbReference>
<dbReference type="InterPro" id="IPR011047">
    <property type="entry name" value="Quinoprotein_ADH-like_sf"/>
</dbReference>
<dbReference type="InterPro" id="IPR010982">
    <property type="entry name" value="Lambda_DNA-bd_dom_sf"/>
</dbReference>
<dbReference type="AlphaFoldDB" id="A0A841AV74"/>
<dbReference type="SUPFAM" id="SSF52540">
    <property type="entry name" value="P-loop containing nucleoside triphosphate hydrolases"/>
    <property type="match status" value="1"/>
</dbReference>
<dbReference type="Gene3D" id="3.40.50.300">
    <property type="entry name" value="P-loop containing nucleotide triphosphate hydrolases"/>
    <property type="match status" value="1"/>
</dbReference>
<dbReference type="Pfam" id="PF13560">
    <property type="entry name" value="HTH_31"/>
    <property type="match status" value="1"/>
</dbReference>
<organism evidence="2 3">
    <name type="scientific">Amycolatopsis umgeniensis</name>
    <dbReference type="NCBI Taxonomy" id="336628"/>
    <lineage>
        <taxon>Bacteria</taxon>
        <taxon>Bacillati</taxon>
        <taxon>Actinomycetota</taxon>
        <taxon>Actinomycetes</taxon>
        <taxon>Pseudonocardiales</taxon>
        <taxon>Pseudonocardiaceae</taxon>
        <taxon>Amycolatopsis</taxon>
    </lineage>
</organism>
<feature type="domain" description="HTH cro/C1-type" evidence="1">
    <location>
        <begin position="21"/>
        <end position="77"/>
    </location>
</feature>
<evidence type="ECO:0000313" key="2">
    <source>
        <dbReference type="EMBL" id="MBB5850275.1"/>
    </source>
</evidence>
<gene>
    <name evidence="2" type="ORF">HDA45_000362</name>
</gene>
<proteinExistence type="predicted"/>
<name>A0A841AV74_9PSEU</name>
<dbReference type="InterPro" id="IPR027417">
    <property type="entry name" value="P-loop_NTPase"/>
</dbReference>